<dbReference type="InterPro" id="IPR000489">
    <property type="entry name" value="Pterin-binding_dom"/>
</dbReference>
<feature type="domain" description="GST N-terminal" evidence="16">
    <location>
        <begin position="841"/>
        <end position="922"/>
    </location>
</feature>
<evidence type="ECO:0000256" key="2">
    <source>
        <dbReference type="ARBA" id="ARBA00000198"/>
    </source>
</evidence>
<dbReference type="GO" id="GO:0046872">
    <property type="term" value="F:metal ion binding"/>
    <property type="evidence" value="ECO:0007669"/>
    <property type="project" value="UniProtKB-KW"/>
</dbReference>
<dbReference type="InterPro" id="IPR036282">
    <property type="entry name" value="Glutathione-S-Trfase_C_sf"/>
</dbReference>
<evidence type="ECO:0000256" key="7">
    <source>
        <dbReference type="ARBA" id="ARBA00009951"/>
    </source>
</evidence>
<evidence type="ECO:0000259" key="16">
    <source>
        <dbReference type="PROSITE" id="PS50404"/>
    </source>
</evidence>
<evidence type="ECO:0000256" key="6">
    <source>
        <dbReference type="ARBA" id="ARBA00009640"/>
    </source>
</evidence>
<dbReference type="InterPro" id="IPR006157">
    <property type="entry name" value="FolB_dom"/>
</dbReference>
<comment type="catalytic activity">
    <reaction evidence="2">
        <text>6-hydroxymethyl-7,8-dihydropterin + ATP = (7,8-dihydropterin-6-yl)methyl diphosphate + AMP + H(+)</text>
        <dbReference type="Rhea" id="RHEA:11412"/>
        <dbReference type="ChEBI" id="CHEBI:15378"/>
        <dbReference type="ChEBI" id="CHEBI:30616"/>
        <dbReference type="ChEBI" id="CHEBI:44841"/>
        <dbReference type="ChEBI" id="CHEBI:72950"/>
        <dbReference type="ChEBI" id="CHEBI:456215"/>
        <dbReference type="EC" id="2.7.6.3"/>
    </reaction>
</comment>
<keyword evidence="15" id="KW-0511">Multifunctional enzyme</keyword>
<dbReference type="SFLD" id="SFLDG01154">
    <property type="entry name" value="Main.5:_Phi-like"/>
    <property type="match status" value="1"/>
</dbReference>
<evidence type="ECO:0008006" key="21">
    <source>
        <dbReference type="Google" id="ProtNLM"/>
    </source>
</evidence>
<evidence type="ECO:0000256" key="3">
    <source>
        <dbReference type="ARBA" id="ARBA00001946"/>
    </source>
</evidence>
<dbReference type="Gene3D" id="3.20.20.20">
    <property type="entry name" value="Dihydropteroate synthase-like"/>
    <property type="match status" value="1"/>
</dbReference>
<dbReference type="NCBIfam" id="TIGR01496">
    <property type="entry name" value="DHPS"/>
    <property type="match status" value="1"/>
</dbReference>
<dbReference type="Pfam" id="PF01288">
    <property type="entry name" value="HPPK"/>
    <property type="match status" value="1"/>
</dbReference>
<evidence type="ECO:0000256" key="13">
    <source>
        <dbReference type="ARBA" id="ARBA00022842"/>
    </source>
</evidence>
<dbReference type="PANTHER" id="PTHR20941:SF1">
    <property type="entry name" value="FOLIC ACID SYNTHESIS PROTEIN FOL1"/>
    <property type="match status" value="1"/>
</dbReference>
<dbReference type="GO" id="GO:0046656">
    <property type="term" value="P:folic acid biosynthetic process"/>
    <property type="evidence" value="ECO:0007669"/>
    <property type="project" value="UniProtKB-KW"/>
</dbReference>
<dbReference type="InterPro" id="IPR010987">
    <property type="entry name" value="Glutathione-S-Trfase_C-like"/>
</dbReference>
<keyword evidence="13" id="KW-0460">Magnesium</keyword>
<comment type="pathway">
    <text evidence="5">Cofactor biosynthesis; tetrahydrofolate biosynthesis; 2-amino-4-hydroxy-6-hydroxymethyl-7,8-dihydropteridine diphosphate from 7,8-dihydroneopterin triphosphate: step 4/4.</text>
</comment>
<feature type="domain" description="Pterin-binding" evidence="18">
    <location>
        <begin position="502"/>
        <end position="810"/>
    </location>
</feature>
<dbReference type="Pfam" id="PF02798">
    <property type="entry name" value="GST_N"/>
    <property type="match status" value="1"/>
</dbReference>
<dbReference type="CDD" id="cd00739">
    <property type="entry name" value="DHPS"/>
    <property type="match status" value="1"/>
</dbReference>
<dbReference type="InterPro" id="IPR000550">
    <property type="entry name" value="Hppk"/>
</dbReference>
<evidence type="ECO:0000256" key="12">
    <source>
        <dbReference type="ARBA" id="ARBA00022840"/>
    </source>
</evidence>
<evidence type="ECO:0000256" key="8">
    <source>
        <dbReference type="ARBA" id="ARBA00022679"/>
    </source>
</evidence>
<comment type="caution">
    <text evidence="19">The sequence shown here is derived from an EMBL/GenBank/DDBJ whole genome shotgun (WGS) entry which is preliminary data.</text>
</comment>
<keyword evidence="8" id="KW-0808">Transferase</keyword>
<dbReference type="SFLD" id="SFLDG00358">
    <property type="entry name" value="Main_(cytGST)"/>
    <property type="match status" value="1"/>
</dbReference>
<name>A0AAD5VQD3_9AGAR</name>
<evidence type="ECO:0000256" key="5">
    <source>
        <dbReference type="ARBA" id="ARBA00005051"/>
    </source>
</evidence>
<reference evidence="19" key="1">
    <citation type="submission" date="2022-07" db="EMBL/GenBank/DDBJ databases">
        <title>Genome Sequence of Leucocoprinus birnbaumii.</title>
        <authorList>
            <person name="Buettner E."/>
        </authorList>
    </citation>
    <scope>NUCLEOTIDE SEQUENCE</scope>
    <source>
        <strain evidence="19">VT141</strain>
    </source>
</reference>
<protein>
    <recommendedName>
        <fullName evidence="21">Dihydropteroate synthase</fullName>
    </recommendedName>
</protein>
<comment type="pathway">
    <text evidence="4">Cofactor biosynthesis; tetrahydrofolate biosynthesis; 7,8-dihydrofolate from 2-amino-4-hydroxy-6-hydroxymethyl-7,8-dihydropteridine diphosphate and 4-aminobenzoate: step 1/2.</text>
</comment>
<feature type="domain" description="GST C-terminal" evidence="17">
    <location>
        <begin position="929"/>
        <end position="1059"/>
    </location>
</feature>
<dbReference type="Pfam" id="PF00809">
    <property type="entry name" value="Pterin_bind"/>
    <property type="match status" value="1"/>
</dbReference>
<evidence type="ECO:0000259" key="18">
    <source>
        <dbReference type="PROSITE" id="PS50972"/>
    </source>
</evidence>
<dbReference type="GO" id="GO:0016301">
    <property type="term" value="F:kinase activity"/>
    <property type="evidence" value="ECO:0007669"/>
    <property type="project" value="UniProtKB-KW"/>
</dbReference>
<dbReference type="GO" id="GO:0005740">
    <property type="term" value="C:mitochondrial envelope"/>
    <property type="evidence" value="ECO:0007669"/>
    <property type="project" value="TreeGrafter"/>
</dbReference>
<dbReference type="GO" id="GO:0003848">
    <property type="term" value="F:2-amino-4-hydroxy-6-hydroxymethyldihydropteridine diphosphokinase activity"/>
    <property type="evidence" value="ECO:0007669"/>
    <property type="project" value="UniProtKB-EC"/>
</dbReference>
<dbReference type="AlphaFoldDB" id="A0AAD5VQD3"/>
<dbReference type="EMBL" id="JANIEX010000467">
    <property type="protein sequence ID" value="KAJ3566693.1"/>
    <property type="molecule type" value="Genomic_DNA"/>
</dbReference>
<evidence type="ECO:0000313" key="19">
    <source>
        <dbReference type="EMBL" id="KAJ3566693.1"/>
    </source>
</evidence>
<dbReference type="Gene3D" id="3.30.1130.10">
    <property type="match status" value="2"/>
</dbReference>
<keyword evidence="9" id="KW-0479">Metal-binding</keyword>
<dbReference type="GO" id="GO:0004156">
    <property type="term" value="F:dihydropteroate synthase activity"/>
    <property type="evidence" value="ECO:0007669"/>
    <property type="project" value="UniProtKB-EC"/>
</dbReference>
<comment type="catalytic activity">
    <reaction evidence="1">
        <text>(7,8-dihydropterin-6-yl)methyl diphosphate + 4-aminobenzoate = 7,8-dihydropteroate + diphosphate</text>
        <dbReference type="Rhea" id="RHEA:19949"/>
        <dbReference type="ChEBI" id="CHEBI:17836"/>
        <dbReference type="ChEBI" id="CHEBI:17839"/>
        <dbReference type="ChEBI" id="CHEBI:33019"/>
        <dbReference type="ChEBI" id="CHEBI:72950"/>
        <dbReference type="EC" id="2.5.1.15"/>
    </reaction>
</comment>
<dbReference type="SUPFAM" id="SSF47616">
    <property type="entry name" value="GST C-terminal domain-like"/>
    <property type="match status" value="1"/>
</dbReference>
<keyword evidence="11" id="KW-0418">Kinase</keyword>
<dbReference type="Pfam" id="PF00043">
    <property type="entry name" value="GST_C"/>
    <property type="match status" value="1"/>
</dbReference>
<dbReference type="InterPro" id="IPR040079">
    <property type="entry name" value="Glutathione_S-Trfase"/>
</dbReference>
<dbReference type="InterPro" id="IPR036249">
    <property type="entry name" value="Thioredoxin-like_sf"/>
</dbReference>
<dbReference type="InterPro" id="IPR006390">
    <property type="entry name" value="DHP_synth_dom"/>
</dbReference>
<evidence type="ECO:0000259" key="17">
    <source>
        <dbReference type="PROSITE" id="PS50405"/>
    </source>
</evidence>
<dbReference type="FunFam" id="3.40.30.10:FF:000016">
    <property type="entry name" value="Glutathione S-transferase F2"/>
    <property type="match status" value="1"/>
</dbReference>
<dbReference type="PANTHER" id="PTHR20941">
    <property type="entry name" value="FOLATE SYNTHESIS PROTEINS"/>
    <property type="match status" value="1"/>
</dbReference>
<dbReference type="InterPro" id="IPR035907">
    <property type="entry name" value="Hppk_sf"/>
</dbReference>
<dbReference type="Gene3D" id="1.20.1050.10">
    <property type="match status" value="1"/>
</dbReference>
<evidence type="ECO:0000256" key="15">
    <source>
        <dbReference type="ARBA" id="ARBA00023268"/>
    </source>
</evidence>
<dbReference type="SUPFAM" id="SSF51717">
    <property type="entry name" value="Dihydropteroate synthetase-like"/>
    <property type="match status" value="1"/>
</dbReference>
<dbReference type="PROSITE" id="PS50404">
    <property type="entry name" value="GST_NTER"/>
    <property type="match status" value="1"/>
</dbReference>
<comment type="similarity">
    <text evidence="7">In the C-terminal section; belongs to the DHPS family.</text>
</comment>
<dbReference type="Pfam" id="PF02152">
    <property type="entry name" value="FolB"/>
    <property type="match status" value="2"/>
</dbReference>
<dbReference type="SUPFAM" id="SSF55083">
    <property type="entry name" value="6-hydroxymethyl-7,8-dihydropterin pyrophosphokinase, HPPK"/>
    <property type="match status" value="1"/>
</dbReference>
<keyword evidence="20" id="KW-1185">Reference proteome</keyword>
<comment type="similarity">
    <text evidence="6">In the N-terminal section; belongs to the DHNA family.</text>
</comment>
<dbReference type="GO" id="GO:0004150">
    <property type="term" value="F:dihydroneopterin aldolase activity"/>
    <property type="evidence" value="ECO:0007669"/>
    <property type="project" value="InterPro"/>
</dbReference>
<evidence type="ECO:0000256" key="11">
    <source>
        <dbReference type="ARBA" id="ARBA00022777"/>
    </source>
</evidence>
<dbReference type="GO" id="GO:0005524">
    <property type="term" value="F:ATP binding"/>
    <property type="evidence" value="ECO:0007669"/>
    <property type="project" value="UniProtKB-KW"/>
</dbReference>
<dbReference type="InterPro" id="IPR045031">
    <property type="entry name" value="DHP_synth-like"/>
</dbReference>
<dbReference type="InterPro" id="IPR004046">
    <property type="entry name" value="GST_C"/>
</dbReference>
<organism evidence="19 20">
    <name type="scientific">Leucocoprinus birnbaumii</name>
    <dbReference type="NCBI Taxonomy" id="56174"/>
    <lineage>
        <taxon>Eukaryota</taxon>
        <taxon>Fungi</taxon>
        <taxon>Dikarya</taxon>
        <taxon>Basidiomycota</taxon>
        <taxon>Agaricomycotina</taxon>
        <taxon>Agaricomycetes</taxon>
        <taxon>Agaricomycetidae</taxon>
        <taxon>Agaricales</taxon>
        <taxon>Agaricineae</taxon>
        <taxon>Agaricaceae</taxon>
        <taxon>Leucocoprinus</taxon>
    </lineage>
</organism>
<keyword evidence="12" id="KW-0067">ATP-binding</keyword>
<keyword evidence="14" id="KW-0289">Folate biosynthesis</keyword>
<evidence type="ECO:0000256" key="10">
    <source>
        <dbReference type="ARBA" id="ARBA00022741"/>
    </source>
</evidence>
<accession>A0AAD5VQD3</accession>
<dbReference type="CDD" id="cd00483">
    <property type="entry name" value="HPPK"/>
    <property type="match status" value="1"/>
</dbReference>
<dbReference type="SUPFAM" id="SSF52833">
    <property type="entry name" value="Thioredoxin-like"/>
    <property type="match status" value="1"/>
</dbReference>
<dbReference type="GO" id="GO:0046654">
    <property type="term" value="P:tetrahydrofolate biosynthetic process"/>
    <property type="evidence" value="ECO:0007669"/>
    <property type="project" value="TreeGrafter"/>
</dbReference>
<dbReference type="Gene3D" id="3.40.30.10">
    <property type="entry name" value="Glutaredoxin"/>
    <property type="match status" value="1"/>
</dbReference>
<dbReference type="SMART" id="SM00905">
    <property type="entry name" value="FolB"/>
    <property type="match status" value="1"/>
</dbReference>
<dbReference type="Proteomes" id="UP001213000">
    <property type="component" value="Unassembled WGS sequence"/>
</dbReference>
<dbReference type="NCBIfam" id="TIGR01498">
    <property type="entry name" value="folK"/>
    <property type="match status" value="1"/>
</dbReference>
<proteinExistence type="inferred from homology"/>
<comment type="cofactor">
    <cofactor evidence="3">
        <name>Mg(2+)</name>
        <dbReference type="ChEBI" id="CHEBI:18420"/>
    </cofactor>
</comment>
<sequence>MQPPVEDCIRVKDRLLNVSLAAGARWPSKSAQGALQPISLSIDISYDVAPCSTTDNLDLSINYSNISKKVGSALEDRNNVSYRSLEDVMHRALTVVQEVLADVAVNDIAIKIIQLKAPLHCSSVGLEAWSNRGSEGWVINKMRHFVTDFTCPTIVGVNDVERVEEQEVVVNISAETRNIPLDHVALDFRRLTRTLWQGIKQSSYLTLESLANYIARETLACLVQDFADDVKPYVTIAAAKPCALVYAAASEVQLTRTSDDFRSSHNTTLHRAALALGSNLGDRFYNIEYALRLLEEPLRFTSEADLGPSPQLAIVDTSFLYETAPMYVTDQPAFINGACLIETSLEPLQLLRLLRVIEPTVGRTPTIRNGPRVVDLDIIFYDDLVLDTREISQRSSLDNLRGELVIPHPRLQEREFVLRPLNDVMPSYIHPLLGRNVSYLLSKVPKNKSDPLMFKVLPIPDHPSTSKSGDDADIKPPQTLTYWVHPSSSPALAPNPSPKPKTRVMATLNVTPDSFSDGSDHNSLSAALSYVEESERTGSDIIDIGGYSTRPGAAFVTTQEEADRVVPVVRSIRTATSDTARRIPISIDTFRWEVAEAAILAGANLINDVYAFTGPKCLPGEWQQDEEALHALDKMKEIGRKYATPVVLMHSRGDAGQNKDYSSYAYAEQNGTPAIIEGVRTELGDKVDRIVKGKGGLRRWLVTVDPGIGFSKSVADNLELLRNGSRLVTDTIIGNVGETKRRNPLAGFPTLVGTSRKSFIGTIFSKAEKGRELQPKERIWATAAGVACAIQQGAMVVRVHDVKEMGDVNTLLSLAVSGAFLVAFGKRLSPSIHILRLPNIMVLKLHAFPKSPNVTRLAVLLHEKNIPYQFVMVDTVGGEHKTPAYLTKQPFGQIPYMDDEGFILYESWAIARYICEKYRAQGPDLLPTELHKYALFEQAVSVEQTNFQPHAQAIVHEGFVKELVYKQKPNTIRLEEAKKKMETSLDVYETILSKQKYLAGDELTLVDLIHLGWGAHLARGGFNGLKDPEKWPNVVRWFSELESRPSWQAVKDGVKGNPLLS</sequence>
<evidence type="ECO:0000256" key="4">
    <source>
        <dbReference type="ARBA" id="ARBA00004763"/>
    </source>
</evidence>
<evidence type="ECO:0000313" key="20">
    <source>
        <dbReference type="Proteomes" id="UP001213000"/>
    </source>
</evidence>
<gene>
    <name evidence="19" type="ORF">NP233_g6841</name>
</gene>
<dbReference type="InterPro" id="IPR043133">
    <property type="entry name" value="GTP-CH-I_C/QueF"/>
</dbReference>
<dbReference type="SUPFAM" id="SSF55620">
    <property type="entry name" value="Tetrahydrobiopterin biosynthesis enzymes-like"/>
    <property type="match status" value="2"/>
</dbReference>
<evidence type="ECO:0000256" key="9">
    <source>
        <dbReference type="ARBA" id="ARBA00022723"/>
    </source>
</evidence>
<dbReference type="InterPro" id="IPR004045">
    <property type="entry name" value="Glutathione_S-Trfase_N"/>
</dbReference>
<dbReference type="PROSITE" id="PS00794">
    <property type="entry name" value="HPPK"/>
    <property type="match status" value="1"/>
</dbReference>
<dbReference type="SFLD" id="SFLDS00019">
    <property type="entry name" value="Glutathione_Transferase_(cytos"/>
    <property type="match status" value="1"/>
</dbReference>
<evidence type="ECO:0000256" key="1">
    <source>
        <dbReference type="ARBA" id="ARBA00000012"/>
    </source>
</evidence>
<evidence type="ECO:0000256" key="14">
    <source>
        <dbReference type="ARBA" id="ARBA00022909"/>
    </source>
</evidence>
<dbReference type="PROSITE" id="PS50972">
    <property type="entry name" value="PTERIN_BINDING"/>
    <property type="match status" value="1"/>
</dbReference>
<dbReference type="PROSITE" id="PS50405">
    <property type="entry name" value="GST_CTER"/>
    <property type="match status" value="1"/>
</dbReference>
<dbReference type="Gene3D" id="3.30.70.560">
    <property type="entry name" value="7,8-Dihydro-6-hydroxymethylpterin-pyrophosphokinase HPPK"/>
    <property type="match status" value="1"/>
</dbReference>
<dbReference type="PROSITE" id="PS00793">
    <property type="entry name" value="DHPS_2"/>
    <property type="match status" value="1"/>
</dbReference>
<dbReference type="InterPro" id="IPR011005">
    <property type="entry name" value="Dihydropteroate_synth-like_sf"/>
</dbReference>
<keyword evidence="10" id="KW-0547">Nucleotide-binding</keyword>